<organism evidence="2 3">
    <name type="scientific">Colletotrichum limetticola</name>
    <dbReference type="NCBI Taxonomy" id="1209924"/>
    <lineage>
        <taxon>Eukaryota</taxon>
        <taxon>Fungi</taxon>
        <taxon>Dikarya</taxon>
        <taxon>Ascomycota</taxon>
        <taxon>Pezizomycotina</taxon>
        <taxon>Sordariomycetes</taxon>
        <taxon>Hypocreomycetidae</taxon>
        <taxon>Glomerellales</taxon>
        <taxon>Glomerellaceae</taxon>
        <taxon>Colletotrichum</taxon>
        <taxon>Colletotrichum acutatum species complex</taxon>
    </lineage>
</organism>
<comment type="caution">
    <text evidence="2">The sequence shown here is derived from an EMBL/GenBank/DDBJ whole genome shotgun (WGS) entry which is preliminary data.</text>
</comment>
<dbReference type="Proteomes" id="UP001169217">
    <property type="component" value="Unassembled WGS sequence"/>
</dbReference>
<reference evidence="2" key="1">
    <citation type="submission" date="2023-04" db="EMBL/GenBank/DDBJ databases">
        <title>Colletotrichum limetticola genome sequence.</title>
        <authorList>
            <person name="Baroncelli R."/>
        </authorList>
    </citation>
    <scope>NUCLEOTIDE SEQUENCE</scope>
    <source>
        <strain evidence="2">KLA-Anderson</strain>
    </source>
</reference>
<evidence type="ECO:0000256" key="1">
    <source>
        <dbReference type="SAM" id="MobiDB-lite"/>
    </source>
</evidence>
<evidence type="ECO:0008006" key="4">
    <source>
        <dbReference type="Google" id="ProtNLM"/>
    </source>
</evidence>
<dbReference type="EMBL" id="JARUPT010000773">
    <property type="protein sequence ID" value="KAK0368776.1"/>
    <property type="molecule type" value="Genomic_DNA"/>
</dbReference>
<sequence length="237" mass="25411">MECQTCSDQFTTSEALHEHIGFYQSQAQYHVRELLRCLAHVHPLPNSHVSGDDEPGNRLGDTGASFAFDSETFSKPAHEVKDILGPSMTTTGNVDDQPVSSNTETFSNSLNLVPMGSNLDLSLNLGEPSLPHSQFYHALPTPDLSHVAVAEYGAHSLDPSADMLSMSKAPLMYAGTTLVSKAPLMYMSTQMFGLHNVEHELNGQAMPGAEHGATDSVASNMVISTARTGDGYGPLGY</sequence>
<protein>
    <recommendedName>
        <fullName evidence="4">C2H2-type domain-containing protein</fullName>
    </recommendedName>
</protein>
<keyword evidence="3" id="KW-1185">Reference proteome</keyword>
<feature type="region of interest" description="Disordered" evidence="1">
    <location>
        <begin position="45"/>
        <end position="65"/>
    </location>
</feature>
<proteinExistence type="predicted"/>
<evidence type="ECO:0000313" key="3">
    <source>
        <dbReference type="Proteomes" id="UP001169217"/>
    </source>
</evidence>
<evidence type="ECO:0000313" key="2">
    <source>
        <dbReference type="EMBL" id="KAK0368776.1"/>
    </source>
</evidence>
<accession>A0ABQ9PEB8</accession>
<gene>
    <name evidence="2" type="ORF">CLIM01_13865</name>
</gene>
<name>A0ABQ9PEB8_9PEZI</name>